<dbReference type="PANTHER" id="PTHR45764">
    <property type="entry name" value="BZIP TRANSCRIPTION FACTOR 44"/>
    <property type="match status" value="1"/>
</dbReference>
<evidence type="ECO:0000256" key="5">
    <source>
        <dbReference type="ARBA" id="ARBA00023242"/>
    </source>
</evidence>
<keyword evidence="4" id="KW-0804">Transcription</keyword>
<proteinExistence type="predicted"/>
<protein>
    <recommendedName>
        <fullName evidence="7">BZIP domain-containing protein</fullName>
    </recommendedName>
</protein>
<evidence type="ECO:0000259" key="7">
    <source>
        <dbReference type="SMART" id="SM00338"/>
    </source>
</evidence>
<organism evidence="8">
    <name type="scientific">Salvia splendens</name>
    <name type="common">Scarlet sage</name>
    <dbReference type="NCBI Taxonomy" id="180675"/>
    <lineage>
        <taxon>Eukaryota</taxon>
        <taxon>Viridiplantae</taxon>
        <taxon>Streptophyta</taxon>
        <taxon>Embryophyta</taxon>
        <taxon>Tracheophyta</taxon>
        <taxon>Spermatophyta</taxon>
        <taxon>Magnoliopsida</taxon>
        <taxon>eudicotyledons</taxon>
        <taxon>Gunneridae</taxon>
        <taxon>Pentapetalae</taxon>
        <taxon>asterids</taxon>
        <taxon>lamiids</taxon>
        <taxon>Lamiales</taxon>
        <taxon>Lamiaceae</taxon>
        <taxon>Nepetoideae</taxon>
        <taxon>Mentheae</taxon>
        <taxon>Salviinae</taxon>
        <taxon>Salvia</taxon>
        <taxon>Salvia subgen. Calosphace</taxon>
        <taxon>core Calosphace</taxon>
    </lineage>
</organism>
<dbReference type="SMART" id="SM00338">
    <property type="entry name" value="BRLZ"/>
    <property type="match status" value="1"/>
</dbReference>
<dbReference type="GO" id="GO:0005634">
    <property type="term" value="C:nucleus"/>
    <property type="evidence" value="ECO:0007669"/>
    <property type="project" value="UniProtKB-SubCell"/>
</dbReference>
<dbReference type="GO" id="GO:0003700">
    <property type="term" value="F:DNA-binding transcription factor activity"/>
    <property type="evidence" value="ECO:0007669"/>
    <property type="project" value="InterPro"/>
</dbReference>
<dbReference type="Pfam" id="PF00170">
    <property type="entry name" value="bZIP_1"/>
    <property type="match status" value="1"/>
</dbReference>
<evidence type="ECO:0000256" key="1">
    <source>
        <dbReference type="ARBA" id="ARBA00004123"/>
    </source>
</evidence>
<gene>
    <name evidence="8" type="ORF">SASPL_131804</name>
</gene>
<keyword evidence="9" id="KW-1185">Reference proteome</keyword>
<feature type="domain" description="BZIP" evidence="7">
    <location>
        <begin position="12"/>
        <end position="73"/>
    </location>
</feature>
<reference evidence="8" key="2">
    <citation type="submission" date="2020-08" db="EMBL/GenBank/DDBJ databases">
        <title>Plant Genome Project.</title>
        <authorList>
            <person name="Zhang R.-G."/>
        </authorList>
    </citation>
    <scope>NUCLEOTIDE SEQUENCE</scope>
    <source>
        <strain evidence="8">Huo1</strain>
        <tissue evidence="8">Leaf</tissue>
    </source>
</reference>
<name>A0A8X8XBR4_SALSN</name>
<evidence type="ECO:0000256" key="6">
    <source>
        <dbReference type="SAM" id="MobiDB-lite"/>
    </source>
</evidence>
<comment type="caution">
    <text evidence="8">The sequence shown here is derived from an EMBL/GenBank/DDBJ whole genome shotgun (WGS) entry which is preliminary data.</text>
</comment>
<dbReference type="Gene3D" id="1.20.5.170">
    <property type="match status" value="1"/>
</dbReference>
<dbReference type="EMBL" id="PNBA02000011">
    <property type="protein sequence ID" value="KAG6408781.1"/>
    <property type="molecule type" value="Genomic_DNA"/>
</dbReference>
<dbReference type="GO" id="GO:0046982">
    <property type="term" value="F:protein heterodimerization activity"/>
    <property type="evidence" value="ECO:0007669"/>
    <property type="project" value="UniProtKB-ARBA"/>
</dbReference>
<dbReference type="InterPro" id="IPR004827">
    <property type="entry name" value="bZIP"/>
</dbReference>
<sequence>MDSLAPPCSSTDVQQRKQRRMESNRESARVKKQKYVDDLTAEAAHLSELNNQISNSMNATMQQCVKIEVHNSVLRAQIMELSHRLHSFKQILTHHAVFEPDHLNFGQGFKKLRNEVNKQLTVSIYRGEFGEIGITALVATWTDHDHTSCNRIFISNSNILMVTIYDTQVCLIGVRSLAKRSGT</sequence>
<dbReference type="GO" id="GO:0000976">
    <property type="term" value="F:transcription cis-regulatory region binding"/>
    <property type="evidence" value="ECO:0007669"/>
    <property type="project" value="TreeGrafter"/>
</dbReference>
<dbReference type="InterPro" id="IPR046347">
    <property type="entry name" value="bZIP_sf"/>
</dbReference>
<keyword evidence="5" id="KW-0539">Nucleus</keyword>
<keyword evidence="2" id="KW-0805">Transcription regulation</keyword>
<dbReference type="CDD" id="cd14702">
    <property type="entry name" value="bZIP_plant_GBF1"/>
    <property type="match status" value="1"/>
</dbReference>
<dbReference type="Proteomes" id="UP000298416">
    <property type="component" value="Unassembled WGS sequence"/>
</dbReference>
<evidence type="ECO:0000256" key="2">
    <source>
        <dbReference type="ARBA" id="ARBA00023015"/>
    </source>
</evidence>
<keyword evidence="3" id="KW-0238">DNA-binding</keyword>
<reference evidence="8" key="1">
    <citation type="submission" date="2018-01" db="EMBL/GenBank/DDBJ databases">
        <authorList>
            <person name="Mao J.F."/>
        </authorList>
    </citation>
    <scope>NUCLEOTIDE SEQUENCE</scope>
    <source>
        <strain evidence="8">Huo1</strain>
        <tissue evidence="8">Leaf</tissue>
    </source>
</reference>
<dbReference type="GO" id="GO:0045893">
    <property type="term" value="P:positive regulation of DNA-templated transcription"/>
    <property type="evidence" value="ECO:0007669"/>
    <property type="project" value="TreeGrafter"/>
</dbReference>
<dbReference type="AlphaFoldDB" id="A0A8X8XBR4"/>
<feature type="compositionally biased region" description="Basic and acidic residues" evidence="6">
    <location>
        <begin position="20"/>
        <end position="31"/>
    </location>
</feature>
<evidence type="ECO:0000256" key="4">
    <source>
        <dbReference type="ARBA" id="ARBA00023163"/>
    </source>
</evidence>
<evidence type="ECO:0000313" key="8">
    <source>
        <dbReference type="EMBL" id="KAG6408781.1"/>
    </source>
</evidence>
<dbReference type="PANTHER" id="PTHR45764:SF38">
    <property type="entry name" value="BZIP TRANSCRIPTION FACTOR 44"/>
    <property type="match status" value="1"/>
</dbReference>
<comment type="subcellular location">
    <subcellularLocation>
        <location evidence="1">Nucleus</location>
    </subcellularLocation>
</comment>
<accession>A0A8X8XBR4</accession>
<dbReference type="SUPFAM" id="SSF57959">
    <property type="entry name" value="Leucine zipper domain"/>
    <property type="match status" value="1"/>
</dbReference>
<feature type="region of interest" description="Disordered" evidence="6">
    <location>
        <begin position="1"/>
        <end position="31"/>
    </location>
</feature>
<dbReference type="InterPro" id="IPR045314">
    <property type="entry name" value="bZIP_plant_GBF1"/>
</dbReference>
<evidence type="ECO:0000313" key="9">
    <source>
        <dbReference type="Proteomes" id="UP000298416"/>
    </source>
</evidence>
<evidence type="ECO:0000256" key="3">
    <source>
        <dbReference type="ARBA" id="ARBA00023125"/>
    </source>
</evidence>